<protein>
    <submittedName>
        <fullName evidence="1">Uncharacterized protein</fullName>
    </submittedName>
</protein>
<gene>
    <name evidence="1" type="ORF">EHP00_1348</name>
</gene>
<keyword evidence="2" id="KW-1185">Reference proteome</keyword>
<accession>A0A1W0E6Y2</accession>
<dbReference type="EMBL" id="MNPJ01000014">
    <property type="protein sequence ID" value="OQS54983.1"/>
    <property type="molecule type" value="Genomic_DNA"/>
</dbReference>
<organism evidence="1 2">
    <name type="scientific">Ecytonucleospora hepatopenaei</name>
    <dbReference type="NCBI Taxonomy" id="646526"/>
    <lineage>
        <taxon>Eukaryota</taxon>
        <taxon>Fungi</taxon>
        <taxon>Fungi incertae sedis</taxon>
        <taxon>Microsporidia</taxon>
        <taxon>Enterocytozoonidae</taxon>
        <taxon>Ecytonucleospora</taxon>
    </lineage>
</organism>
<proteinExistence type="predicted"/>
<dbReference type="AlphaFoldDB" id="A0A1W0E6Y2"/>
<dbReference type="VEuPathDB" id="MicrosporidiaDB:EHP00_1348"/>
<name>A0A1W0E6Y2_9MICR</name>
<comment type="caution">
    <text evidence="1">The sequence shown here is derived from an EMBL/GenBank/DDBJ whole genome shotgun (WGS) entry which is preliminary data.</text>
</comment>
<reference evidence="1 2" key="1">
    <citation type="journal article" date="2017" name="Environ. Microbiol.">
        <title>Decay of the glycolytic pathway and adaptation to intranuclear parasitism within Enterocytozoonidae microsporidia.</title>
        <authorList>
            <person name="Wiredu Boakye D."/>
            <person name="Jaroenlak P."/>
            <person name="Prachumwat A."/>
            <person name="Williams T.A."/>
            <person name="Bateman K.S."/>
            <person name="Itsathitphaisarn O."/>
            <person name="Sritunyalucksana K."/>
            <person name="Paszkiewicz K.H."/>
            <person name="Moore K.A."/>
            <person name="Stentiford G.D."/>
            <person name="Williams B.A."/>
        </authorList>
    </citation>
    <scope>NUCLEOTIDE SEQUENCE [LARGE SCALE GENOMIC DNA]</scope>
    <source>
        <strain evidence="1 2">TH1</strain>
    </source>
</reference>
<sequence>MDDICKVYVRDLFDVNTDQNTHTYIFTTDQIKKIKYFKNQMDLFKTQTFDIDCSNELFKEIHFFCTNNDFIDIRVDIQRDAEDTKVEITEKALLFFDKWTPQSMVDICKLLIYIEYPYLLEVACKKLSDLLLETNGTEEIKMY</sequence>
<evidence type="ECO:0000313" key="1">
    <source>
        <dbReference type="EMBL" id="OQS54983.1"/>
    </source>
</evidence>
<dbReference type="Proteomes" id="UP000192758">
    <property type="component" value="Unassembled WGS sequence"/>
</dbReference>
<evidence type="ECO:0000313" key="2">
    <source>
        <dbReference type="Proteomes" id="UP000192758"/>
    </source>
</evidence>